<feature type="binding site" evidence="1">
    <location>
        <position position="54"/>
    </location>
    <ligand>
        <name>Mg(2+)</name>
        <dbReference type="ChEBI" id="CHEBI:18420"/>
        <label>1</label>
    </ligand>
</feature>
<feature type="binding site" evidence="1">
    <location>
        <position position="337"/>
    </location>
    <ligand>
        <name>substrate</name>
    </ligand>
</feature>
<evidence type="ECO:0000313" key="3">
    <source>
        <dbReference type="EMBL" id="UOQ58790.1"/>
    </source>
</evidence>
<dbReference type="GO" id="GO:0009030">
    <property type="term" value="F:thiamine-phosphate kinase activity"/>
    <property type="evidence" value="ECO:0007669"/>
    <property type="project" value="UniProtKB-EC"/>
</dbReference>
<gene>
    <name evidence="1 3" type="primary">thiL</name>
    <name evidence="3" type="ORF">MUN78_08230</name>
</gene>
<dbReference type="EC" id="2.7.4.16" evidence="1"/>
<feature type="binding site" evidence="1">
    <location>
        <position position="286"/>
    </location>
    <ligand>
        <name>substrate</name>
    </ligand>
</feature>
<dbReference type="RefSeq" id="WP_244729921.1">
    <property type="nucleotide sequence ID" value="NZ_CP095045.1"/>
</dbReference>
<keyword evidence="1" id="KW-0547">Nucleotide-binding</keyword>
<reference evidence="3 4" key="1">
    <citation type="submission" date="2022-04" db="EMBL/GenBank/DDBJ databases">
        <title>Leucobacter sp. isolated from rhizosphere of garlic.</title>
        <authorList>
            <person name="Won M."/>
            <person name="Lee C.-M."/>
            <person name="Woen H.-Y."/>
            <person name="Kwon S.-W."/>
        </authorList>
    </citation>
    <scope>NUCLEOTIDE SEQUENCE [LARGE SCALE GENOMIC DNA]</scope>
    <source>
        <strain evidence="3 4">H21R-40</strain>
    </source>
</reference>
<feature type="binding site" evidence="1">
    <location>
        <position position="53"/>
    </location>
    <ligand>
        <name>Mg(2+)</name>
        <dbReference type="ChEBI" id="CHEBI:18420"/>
        <label>4</label>
    </ligand>
</feature>
<dbReference type="EMBL" id="CP095045">
    <property type="protein sequence ID" value="UOQ58790.1"/>
    <property type="molecule type" value="Genomic_DNA"/>
</dbReference>
<dbReference type="Proteomes" id="UP000831786">
    <property type="component" value="Chromosome"/>
</dbReference>
<feature type="binding site" evidence="1">
    <location>
        <position position="84"/>
    </location>
    <ligand>
        <name>Mg(2+)</name>
        <dbReference type="ChEBI" id="CHEBI:18420"/>
        <label>3</label>
    </ligand>
</feature>
<keyword evidence="1" id="KW-0067">ATP-binding</keyword>
<dbReference type="NCBIfam" id="TIGR01379">
    <property type="entry name" value="thiL"/>
    <property type="match status" value="1"/>
</dbReference>
<keyword evidence="1 3" id="KW-0808">Transferase</keyword>
<comment type="miscellaneous">
    <text evidence="1">Reaction mechanism of ThiL seems to utilize a direct, inline transfer of the gamma-phosphate of ATP to TMP rather than a phosphorylated enzyme intermediate.</text>
</comment>
<feature type="binding site" evidence="1">
    <location>
        <position position="55"/>
    </location>
    <ligand>
        <name>Mg(2+)</name>
        <dbReference type="ChEBI" id="CHEBI:18420"/>
        <label>2</label>
    </ligand>
</feature>
<feature type="binding site" evidence="1">
    <location>
        <position position="40"/>
    </location>
    <ligand>
        <name>Mg(2+)</name>
        <dbReference type="ChEBI" id="CHEBI:18420"/>
        <label>4</label>
    </ligand>
</feature>
<protein>
    <recommendedName>
        <fullName evidence="1">Thiamine-monophosphate kinase</fullName>
        <shortName evidence="1">TMP kinase</shortName>
        <shortName evidence="1">Thiamine-phosphate kinase</shortName>
        <ecNumber evidence="1">2.7.4.16</ecNumber>
    </recommendedName>
</protein>
<name>A0ABY4FR74_9MICO</name>
<evidence type="ECO:0000313" key="4">
    <source>
        <dbReference type="Proteomes" id="UP000831786"/>
    </source>
</evidence>
<feature type="binding site" evidence="1">
    <location>
        <position position="134"/>
    </location>
    <ligand>
        <name>Mg(2+)</name>
        <dbReference type="ChEBI" id="CHEBI:18420"/>
        <label>1</label>
    </ligand>
</feature>
<feature type="binding site" evidence="1">
    <location>
        <position position="84"/>
    </location>
    <ligand>
        <name>Mg(2+)</name>
        <dbReference type="ChEBI" id="CHEBI:18420"/>
        <label>4</label>
    </ligand>
</feature>
<keyword evidence="4" id="KW-1185">Reference proteome</keyword>
<dbReference type="InterPro" id="IPR036676">
    <property type="entry name" value="PurM-like_C_sf"/>
</dbReference>
<feature type="binding site" evidence="1">
    <location>
        <position position="237"/>
    </location>
    <ligand>
        <name>Mg(2+)</name>
        <dbReference type="ChEBI" id="CHEBI:18420"/>
        <label>3</label>
    </ligand>
</feature>
<keyword evidence="1" id="KW-0784">Thiamine biosynthesis</keyword>
<comment type="caution">
    <text evidence="1">Lacks conserved residue(s) required for the propagation of feature annotation.</text>
</comment>
<comment type="pathway">
    <text evidence="1">Cofactor biosynthesis; thiamine diphosphate biosynthesis; thiamine diphosphate from thiamine phosphate: step 1/1.</text>
</comment>
<keyword evidence="1" id="KW-0479">Metal-binding</keyword>
<organism evidence="3 4">
    <name type="scientific">Leucobacter allii</name>
    <dbReference type="NCBI Taxonomy" id="2932247"/>
    <lineage>
        <taxon>Bacteria</taxon>
        <taxon>Bacillati</taxon>
        <taxon>Actinomycetota</taxon>
        <taxon>Actinomycetes</taxon>
        <taxon>Micrococcales</taxon>
        <taxon>Microbacteriaceae</taxon>
        <taxon>Leucobacter</taxon>
    </lineage>
</organism>
<dbReference type="SUPFAM" id="SSF56042">
    <property type="entry name" value="PurM C-terminal domain-like"/>
    <property type="match status" value="1"/>
</dbReference>
<feature type="binding site" evidence="1">
    <location>
        <begin position="133"/>
        <end position="134"/>
    </location>
    <ligand>
        <name>ATP</name>
        <dbReference type="ChEBI" id="CHEBI:30616"/>
    </ligand>
</feature>
<dbReference type="InterPro" id="IPR016188">
    <property type="entry name" value="PurM-like_N"/>
</dbReference>
<evidence type="ECO:0000256" key="1">
    <source>
        <dbReference type="HAMAP-Rule" id="MF_02128"/>
    </source>
</evidence>
<dbReference type="InterPro" id="IPR006283">
    <property type="entry name" value="ThiL-like"/>
</dbReference>
<keyword evidence="1" id="KW-0460">Magnesium</keyword>
<dbReference type="PANTHER" id="PTHR30270">
    <property type="entry name" value="THIAMINE-MONOPHOSPHATE KINASE"/>
    <property type="match status" value="1"/>
</dbReference>
<dbReference type="InterPro" id="IPR036921">
    <property type="entry name" value="PurM-like_N_sf"/>
</dbReference>
<dbReference type="PIRSF" id="PIRSF005303">
    <property type="entry name" value="Thiam_monoph_kin"/>
    <property type="match status" value="1"/>
</dbReference>
<sequence length="347" mass="34815">MERDGTSGISVGELGERGVLARVLAELGPAERASLGPGDDCAVLAVDGELVVTSDTMIEGPDFRLAWHDGFALGWKLAATNLSDVAAMGARPTALTVALAVPHETPVSFLAQIAEGLDAACRALAPGCGVVGGDLGRAPVVSAAVTALGELGGRDAVTRSGARAGDVIAYAGELGLAGLGLSLLFAESADPDGTAHARGVPALWERHPEALAAQLAPAPPIPLGTAAARAGARAMMDVSDSLSIDAERMARASGIAIALESALLETAFGSQDGAEVPLAAMLTGGEDHGLLAAFPPEIELPVGFHRIGEALALPVPPPAGGAATLLLDGARLEPRGWDPFTVRLPGA</sequence>
<keyword evidence="1 3" id="KW-0418">Kinase</keyword>
<evidence type="ECO:0000259" key="2">
    <source>
        <dbReference type="Pfam" id="PF00586"/>
    </source>
</evidence>
<dbReference type="Gene3D" id="3.30.1330.10">
    <property type="entry name" value="PurM-like, N-terminal domain"/>
    <property type="match status" value="1"/>
</dbReference>
<feature type="binding site" evidence="1">
    <location>
        <position position="55"/>
    </location>
    <ligand>
        <name>Mg(2+)</name>
        <dbReference type="ChEBI" id="CHEBI:18420"/>
        <label>1</label>
    </ligand>
</feature>
<dbReference type="CDD" id="cd02194">
    <property type="entry name" value="ThiL"/>
    <property type="match status" value="1"/>
</dbReference>
<feature type="binding site" evidence="1">
    <location>
        <position position="239"/>
    </location>
    <ligand>
        <name>ATP</name>
        <dbReference type="ChEBI" id="CHEBI:30616"/>
    </ligand>
</feature>
<dbReference type="Gene3D" id="3.90.650.10">
    <property type="entry name" value="PurM-like C-terminal domain"/>
    <property type="match status" value="1"/>
</dbReference>
<comment type="catalytic activity">
    <reaction evidence="1">
        <text>thiamine phosphate + ATP = thiamine diphosphate + ADP</text>
        <dbReference type="Rhea" id="RHEA:15913"/>
        <dbReference type="ChEBI" id="CHEBI:30616"/>
        <dbReference type="ChEBI" id="CHEBI:37575"/>
        <dbReference type="ChEBI" id="CHEBI:58937"/>
        <dbReference type="ChEBI" id="CHEBI:456216"/>
        <dbReference type="EC" id="2.7.4.16"/>
    </reaction>
</comment>
<feature type="binding site" evidence="1">
    <location>
        <position position="159"/>
    </location>
    <ligand>
        <name>ATP</name>
        <dbReference type="ChEBI" id="CHEBI:30616"/>
    </ligand>
</feature>
<dbReference type="PANTHER" id="PTHR30270:SF0">
    <property type="entry name" value="THIAMINE-MONOPHOSPHATE KINASE"/>
    <property type="match status" value="1"/>
</dbReference>
<comment type="similarity">
    <text evidence="1">Belongs to the thiamine-monophosphate kinase family.</text>
</comment>
<feature type="binding site" evidence="1">
    <location>
        <position position="84"/>
    </location>
    <ligand>
        <name>Mg(2+)</name>
        <dbReference type="ChEBI" id="CHEBI:18420"/>
        <label>2</label>
    </ligand>
</feature>
<feature type="binding site" evidence="1">
    <location>
        <position position="240"/>
    </location>
    <ligand>
        <name>Mg(2+)</name>
        <dbReference type="ChEBI" id="CHEBI:18420"/>
        <label>5</label>
    </ligand>
</feature>
<proteinExistence type="inferred from homology"/>
<feature type="domain" description="PurM-like N-terminal" evidence="2">
    <location>
        <begin position="38"/>
        <end position="150"/>
    </location>
</feature>
<dbReference type="HAMAP" id="MF_02128">
    <property type="entry name" value="TMP_kinase"/>
    <property type="match status" value="1"/>
</dbReference>
<comment type="function">
    <text evidence="1">Catalyzes the ATP-dependent phosphorylation of thiamine-monophosphate (TMP) to form thiamine-pyrophosphate (TPP), the active form of vitamin B1.</text>
</comment>
<accession>A0ABY4FR74</accession>
<dbReference type="SUPFAM" id="SSF55326">
    <property type="entry name" value="PurM N-terminal domain-like"/>
    <property type="match status" value="1"/>
</dbReference>
<feature type="binding site" evidence="1">
    <location>
        <position position="40"/>
    </location>
    <ligand>
        <name>Mg(2+)</name>
        <dbReference type="ChEBI" id="CHEBI:18420"/>
        <label>3</label>
    </ligand>
</feature>
<dbReference type="Pfam" id="PF00586">
    <property type="entry name" value="AIRS"/>
    <property type="match status" value="1"/>
</dbReference>
<feature type="binding site" evidence="1">
    <location>
        <position position="62"/>
    </location>
    <ligand>
        <name>substrate</name>
    </ligand>
</feature>